<reference evidence="1" key="1">
    <citation type="submission" date="2020-08" db="EMBL/GenBank/DDBJ databases">
        <title>Multicomponent nature underlies the extraordinary mechanical properties of spider dragline silk.</title>
        <authorList>
            <person name="Kono N."/>
            <person name="Nakamura H."/>
            <person name="Mori M."/>
            <person name="Yoshida Y."/>
            <person name="Ohtoshi R."/>
            <person name="Malay A.D."/>
            <person name="Moran D.A.P."/>
            <person name="Tomita M."/>
            <person name="Numata K."/>
            <person name="Arakawa K."/>
        </authorList>
    </citation>
    <scope>NUCLEOTIDE SEQUENCE</scope>
</reference>
<organism evidence="1 2">
    <name type="scientific">Trichonephila clavipes</name>
    <name type="common">Golden silk orbweaver</name>
    <name type="synonym">Nephila clavipes</name>
    <dbReference type="NCBI Taxonomy" id="2585209"/>
    <lineage>
        <taxon>Eukaryota</taxon>
        <taxon>Metazoa</taxon>
        <taxon>Ecdysozoa</taxon>
        <taxon>Arthropoda</taxon>
        <taxon>Chelicerata</taxon>
        <taxon>Arachnida</taxon>
        <taxon>Araneae</taxon>
        <taxon>Araneomorphae</taxon>
        <taxon>Entelegynae</taxon>
        <taxon>Araneoidea</taxon>
        <taxon>Nephilidae</taxon>
        <taxon>Trichonephila</taxon>
    </lineage>
</organism>
<dbReference type="Proteomes" id="UP000887159">
    <property type="component" value="Unassembled WGS sequence"/>
</dbReference>
<dbReference type="AlphaFoldDB" id="A0A8X6VMP3"/>
<evidence type="ECO:0000313" key="1">
    <source>
        <dbReference type="EMBL" id="GFY13883.1"/>
    </source>
</evidence>
<name>A0A8X6VMP3_TRICX</name>
<keyword evidence="2" id="KW-1185">Reference proteome</keyword>
<sequence length="74" mass="8297">MPNNLSDTSTPPSGINAVYELPSALNMYKDMTNSYFQRLPFAKRDIVDAQVDKWVENRIAEPCSSPYSSQVVVV</sequence>
<dbReference type="Gene3D" id="3.10.10.10">
    <property type="entry name" value="HIV Type 1 Reverse Transcriptase, subunit A, domain 1"/>
    <property type="match status" value="1"/>
</dbReference>
<proteinExistence type="predicted"/>
<comment type="caution">
    <text evidence="1">The sequence shown here is derived from an EMBL/GenBank/DDBJ whole genome shotgun (WGS) entry which is preliminary data.</text>
</comment>
<dbReference type="EMBL" id="BMAU01021324">
    <property type="protein sequence ID" value="GFY13883.1"/>
    <property type="molecule type" value="Genomic_DNA"/>
</dbReference>
<accession>A0A8X6VMP3</accession>
<protein>
    <submittedName>
        <fullName evidence="1">Uncharacterized protein</fullName>
    </submittedName>
</protein>
<gene>
    <name evidence="1" type="ORF">TNCV_986551</name>
</gene>
<evidence type="ECO:0000313" key="2">
    <source>
        <dbReference type="Proteomes" id="UP000887159"/>
    </source>
</evidence>